<evidence type="ECO:0000259" key="1">
    <source>
        <dbReference type="Pfam" id="PF00294"/>
    </source>
</evidence>
<feature type="domain" description="Carbohydrate kinase PfkB" evidence="1">
    <location>
        <begin position="11"/>
        <end position="287"/>
    </location>
</feature>
<dbReference type="EMBL" id="AP018227">
    <property type="protein sequence ID" value="BAY84116.1"/>
    <property type="molecule type" value="Genomic_DNA"/>
</dbReference>
<gene>
    <name evidence="2" type="ORF">NIES267_36120</name>
</gene>
<dbReference type="InterPro" id="IPR011611">
    <property type="entry name" value="PfkB_dom"/>
</dbReference>
<dbReference type="Gene3D" id="3.40.1190.20">
    <property type="match status" value="1"/>
</dbReference>
<organism evidence="2 3">
    <name type="scientific">Calothrix parasitica NIES-267</name>
    <dbReference type="NCBI Taxonomy" id="1973488"/>
    <lineage>
        <taxon>Bacteria</taxon>
        <taxon>Bacillati</taxon>
        <taxon>Cyanobacteriota</taxon>
        <taxon>Cyanophyceae</taxon>
        <taxon>Nostocales</taxon>
        <taxon>Calotrichaceae</taxon>
        <taxon>Calothrix</taxon>
    </lineage>
</organism>
<dbReference type="InterPro" id="IPR052562">
    <property type="entry name" value="Ketohexokinase-related"/>
</dbReference>
<dbReference type="PANTHER" id="PTHR42774:SF3">
    <property type="entry name" value="KETOHEXOKINASE"/>
    <property type="match status" value="1"/>
</dbReference>
<reference evidence="2 3" key="1">
    <citation type="submission" date="2017-06" db="EMBL/GenBank/DDBJ databases">
        <title>Genome sequencing of cyanobaciteial culture collection at National Institute for Environmental Studies (NIES).</title>
        <authorList>
            <person name="Hirose Y."/>
            <person name="Shimura Y."/>
            <person name="Fujisawa T."/>
            <person name="Nakamura Y."/>
            <person name="Kawachi M."/>
        </authorList>
    </citation>
    <scope>NUCLEOTIDE SEQUENCE [LARGE SCALE GENOMIC DNA]</scope>
    <source>
        <strain evidence="2 3">NIES-267</strain>
    </source>
</reference>
<dbReference type="OrthoDB" id="9813569at2"/>
<dbReference type="AlphaFoldDB" id="A0A1Z4LSA1"/>
<dbReference type="InterPro" id="IPR029056">
    <property type="entry name" value="Ribokinase-like"/>
</dbReference>
<dbReference type="Proteomes" id="UP000218418">
    <property type="component" value="Chromosome"/>
</dbReference>
<sequence length="294" mass="31925">MQNQKSFKGLFVGLVTLDLIYLAESPPKNNQKLVADDYLVVAGGPVTNAAVAFSHLGNQAKISGVVGCHPMTQLIKSDLANYQVEIIDNYPTTENPPPVSSIIVSKETGKRAVISINAVKTQVSSQSISPDILQDIDIVLIDGHQMTLGCAIAQKAKVENIPVVIDGGSWKPGFDKLLPFVDYAICSATFYPPDCHNSEEVFAYLNKIGIPHIAITHGEKPIQYLANNLSQSEIKILDVPKIQATDTLGAGDIFHGAFCHYVLQETFTTALEEAAKIAALSCQFFGSRRWMTNH</sequence>
<proteinExistence type="predicted"/>
<protein>
    <submittedName>
        <fullName evidence="2">PfkB protein</fullName>
    </submittedName>
</protein>
<keyword evidence="3" id="KW-1185">Reference proteome</keyword>
<dbReference type="SUPFAM" id="SSF53613">
    <property type="entry name" value="Ribokinase-like"/>
    <property type="match status" value="1"/>
</dbReference>
<accession>A0A1Z4LSA1</accession>
<dbReference type="PANTHER" id="PTHR42774">
    <property type="entry name" value="PHOSPHOTRANSFERASE SYSTEM TRANSPORT PROTEIN"/>
    <property type="match status" value="1"/>
</dbReference>
<evidence type="ECO:0000313" key="3">
    <source>
        <dbReference type="Proteomes" id="UP000218418"/>
    </source>
</evidence>
<evidence type="ECO:0000313" key="2">
    <source>
        <dbReference type="EMBL" id="BAY84116.1"/>
    </source>
</evidence>
<dbReference type="CDD" id="cd01945">
    <property type="entry name" value="ribokinase_group_B"/>
    <property type="match status" value="1"/>
</dbReference>
<name>A0A1Z4LSA1_9CYAN</name>
<dbReference type="Pfam" id="PF00294">
    <property type="entry name" value="PfkB"/>
    <property type="match status" value="1"/>
</dbReference>